<dbReference type="Pfam" id="PF13335">
    <property type="entry name" value="Mg_chelatase_C"/>
    <property type="match status" value="1"/>
</dbReference>
<evidence type="ECO:0000313" key="5">
    <source>
        <dbReference type="EMBL" id="QGW80276.1"/>
    </source>
</evidence>
<dbReference type="InterPro" id="IPR014721">
    <property type="entry name" value="Ribsml_uS5_D2-typ_fold_subgr"/>
</dbReference>
<reference evidence="5 6" key="1">
    <citation type="submission" date="2019-12" db="EMBL/GenBank/DDBJ databases">
        <title>Hybrid Genome Assemblies of two High G+C Isolates from Undergraduate Microbiology Courses.</title>
        <authorList>
            <person name="Ne Ville C.J."/>
            <person name="Enright D."/>
            <person name="Hernandez I."/>
            <person name="Dodsworth J."/>
            <person name="Orwin P.M."/>
        </authorList>
    </citation>
    <scope>NUCLEOTIDE SEQUENCE [LARGE SCALE GENOMIC DNA]</scope>
    <source>
        <strain evidence="5 6">CSUSB</strain>
    </source>
</reference>
<dbReference type="EMBL" id="CP046622">
    <property type="protein sequence ID" value="QGW80276.1"/>
    <property type="molecule type" value="Genomic_DNA"/>
</dbReference>
<evidence type="ECO:0000256" key="2">
    <source>
        <dbReference type="ARBA" id="ARBA00022741"/>
    </source>
</evidence>
<keyword evidence="3" id="KW-0067">ATP-binding</keyword>
<dbReference type="SUPFAM" id="SSF52540">
    <property type="entry name" value="P-loop containing nucleoside triphosphate hydrolases"/>
    <property type="match status" value="1"/>
</dbReference>
<dbReference type="RefSeq" id="WP_157611354.1">
    <property type="nucleotide sequence ID" value="NZ_CP046622.1"/>
</dbReference>
<dbReference type="Gene3D" id="3.40.50.300">
    <property type="entry name" value="P-loop containing nucleotide triphosphate hydrolases"/>
    <property type="match status" value="1"/>
</dbReference>
<dbReference type="SUPFAM" id="SSF54211">
    <property type="entry name" value="Ribosomal protein S5 domain 2-like"/>
    <property type="match status" value="1"/>
</dbReference>
<dbReference type="InterPro" id="IPR045006">
    <property type="entry name" value="CHLI-like"/>
</dbReference>
<dbReference type="Gene3D" id="3.30.230.10">
    <property type="match status" value="1"/>
</dbReference>
<dbReference type="InterPro" id="IPR001208">
    <property type="entry name" value="MCM_dom"/>
</dbReference>
<dbReference type="PANTHER" id="PTHR32039">
    <property type="entry name" value="MAGNESIUM-CHELATASE SUBUNIT CHLI"/>
    <property type="match status" value="1"/>
</dbReference>
<dbReference type="InterPro" id="IPR025158">
    <property type="entry name" value="Mg_chelat-rel_C"/>
</dbReference>
<dbReference type="GO" id="GO:0005524">
    <property type="term" value="F:ATP binding"/>
    <property type="evidence" value="ECO:0007669"/>
    <property type="project" value="UniProtKB-KW"/>
</dbReference>
<dbReference type="NCBIfam" id="TIGR00368">
    <property type="entry name" value="YifB family Mg chelatase-like AAA ATPase"/>
    <property type="match status" value="1"/>
</dbReference>
<dbReference type="InterPro" id="IPR000523">
    <property type="entry name" value="Mg_chelatse_chII-like_cat_dom"/>
</dbReference>
<proteinExistence type="inferred from homology"/>
<dbReference type="Pfam" id="PF01078">
    <property type="entry name" value="Mg_chelatase"/>
    <property type="match status" value="1"/>
</dbReference>
<dbReference type="Proteomes" id="UP000425817">
    <property type="component" value="Chromosome"/>
</dbReference>
<gene>
    <name evidence="5" type="ORF">GOQ09_01130</name>
</gene>
<evidence type="ECO:0000256" key="3">
    <source>
        <dbReference type="ARBA" id="ARBA00022840"/>
    </source>
</evidence>
<dbReference type="InterPro" id="IPR020568">
    <property type="entry name" value="Ribosomal_Su5_D2-typ_SF"/>
</dbReference>
<dbReference type="PANTHER" id="PTHR32039:SF7">
    <property type="entry name" value="COMPETENCE PROTEIN COMM"/>
    <property type="match status" value="1"/>
</dbReference>
<keyword evidence="2" id="KW-0547">Nucleotide-binding</keyword>
<name>A0A6I6H7T1_VARPD</name>
<dbReference type="InterPro" id="IPR004482">
    <property type="entry name" value="Mg_chelat-rel"/>
</dbReference>
<accession>A0A6I6H7T1</accession>
<dbReference type="OrthoDB" id="9813147at2"/>
<dbReference type="GO" id="GO:0003677">
    <property type="term" value="F:DNA binding"/>
    <property type="evidence" value="ECO:0007669"/>
    <property type="project" value="InterPro"/>
</dbReference>
<evidence type="ECO:0000259" key="4">
    <source>
        <dbReference type="PROSITE" id="PS50051"/>
    </source>
</evidence>
<feature type="domain" description="MCM C-terminal AAA(+) ATPase" evidence="4">
    <location>
        <begin position="305"/>
        <end position="400"/>
    </location>
</feature>
<dbReference type="InterPro" id="IPR027417">
    <property type="entry name" value="P-loop_NTPase"/>
</dbReference>
<sequence length="515" mass="53649">MSLSLVQSRALLGLEAASVTVEVHLANGLPSFTLVGLAETEVKEARERVRSAIQNAGLEFPNNKRITVNLAPADLPKDSGRFDLPIALGILAASGQIQSAGLAGHEFAGELSLSGELRPVRGALAMALALHTRGIATRLVLPTESAREAALVPGGEVYGARHLLDVVQRFMPEGAAAQQADPAEPPGADGWARIHAAAAGAAPLYADLADVKGHASAKRALEIAAAGGHSLLMVGEPGSGKSMLAQRFAGLLPPMSIDEALETAAVASLGGSFSTERWMSRPTSSPHHTSSAVALVGGGSPPRPGEISQAHHGVLFLDEFPEFARSALEALREPLETGTITIARAARRAEFPARFQLIAAMNPCPCGYQGSALKACRCTPDQVSRYQSKLSGPLLDRIDLHIEVPAVSAQQLLGAPAGEATGSIRARVVAARNLALQRQGGPNQALQAGAIDQHAALDEAARKFMVNAAAKLGWSARSTHRALKVARTVADLAGAESVQAVHVAEAVQYRRGLRN</sequence>
<evidence type="ECO:0000256" key="1">
    <source>
        <dbReference type="ARBA" id="ARBA00006354"/>
    </source>
</evidence>
<dbReference type="PROSITE" id="PS50051">
    <property type="entry name" value="MCM_2"/>
    <property type="match status" value="1"/>
</dbReference>
<dbReference type="Pfam" id="PF13541">
    <property type="entry name" value="ChlI"/>
    <property type="match status" value="1"/>
</dbReference>
<dbReference type="SMART" id="SM00382">
    <property type="entry name" value="AAA"/>
    <property type="match status" value="1"/>
</dbReference>
<dbReference type="InterPro" id="IPR003593">
    <property type="entry name" value="AAA+_ATPase"/>
</dbReference>
<comment type="similarity">
    <text evidence="1">Belongs to the Mg-chelatase subunits D/I family. ComM subfamily.</text>
</comment>
<dbReference type="PRINTS" id="PR01657">
    <property type="entry name" value="MCMFAMILY"/>
</dbReference>
<organism evidence="5 6">
    <name type="scientific">Variovorax paradoxus</name>
    <dbReference type="NCBI Taxonomy" id="34073"/>
    <lineage>
        <taxon>Bacteria</taxon>
        <taxon>Pseudomonadati</taxon>
        <taxon>Pseudomonadota</taxon>
        <taxon>Betaproteobacteria</taxon>
        <taxon>Burkholderiales</taxon>
        <taxon>Comamonadaceae</taxon>
        <taxon>Variovorax</taxon>
    </lineage>
</organism>
<dbReference type="AlphaFoldDB" id="A0A6I6H7T1"/>
<evidence type="ECO:0000313" key="6">
    <source>
        <dbReference type="Proteomes" id="UP000425817"/>
    </source>
</evidence>
<protein>
    <submittedName>
        <fullName evidence="5">YifB family Mg chelatase-like AAA ATPase</fullName>
    </submittedName>
</protein>